<dbReference type="EMBL" id="QDDL01000002">
    <property type="protein sequence ID" value="PVZ70308.1"/>
    <property type="molecule type" value="Genomic_DNA"/>
</dbReference>
<evidence type="ECO:0000313" key="1">
    <source>
        <dbReference type="EMBL" id="PVZ70308.1"/>
    </source>
</evidence>
<gene>
    <name evidence="1" type="ORF">DC094_06850</name>
</gene>
<reference evidence="1 2" key="1">
    <citation type="submission" date="2018-04" db="EMBL/GenBank/DDBJ databases">
        <title>Thalassorhabdus spongiae gen. nov., sp. nov., isolated from a marine sponge in South-West Iceland.</title>
        <authorList>
            <person name="Knobloch S."/>
            <person name="Daussin A."/>
            <person name="Johannsson R."/>
            <person name="Marteinsson V.T."/>
        </authorList>
    </citation>
    <scope>NUCLEOTIDE SEQUENCE [LARGE SCALE GENOMIC DNA]</scope>
    <source>
        <strain evidence="1 2">Hp12</strain>
    </source>
</reference>
<dbReference type="Proteomes" id="UP000244906">
    <property type="component" value="Unassembled WGS sequence"/>
</dbReference>
<organism evidence="1 2">
    <name type="scientific">Pelagibaculum spongiae</name>
    <dbReference type="NCBI Taxonomy" id="2080658"/>
    <lineage>
        <taxon>Bacteria</taxon>
        <taxon>Pseudomonadati</taxon>
        <taxon>Pseudomonadota</taxon>
        <taxon>Gammaproteobacteria</taxon>
        <taxon>Oceanospirillales</taxon>
        <taxon>Pelagibaculum</taxon>
    </lineage>
</organism>
<dbReference type="AlphaFoldDB" id="A0A2V1GVE8"/>
<name>A0A2V1GVE8_9GAMM</name>
<accession>A0A2V1GVE8</accession>
<comment type="caution">
    <text evidence="1">The sequence shown here is derived from an EMBL/GenBank/DDBJ whole genome shotgun (WGS) entry which is preliminary data.</text>
</comment>
<sequence length="369" mass="42424">MRLLAFCLLFFGLLVKPVFAGDYLGYTRTASGDLPLPQNITYLAPQLQLNLRWGRHEGWKQPIEVMPVKFIDASQKNTVTPVTQQNINQQLNFSLTRSQRLNTRQKKIARWQLFTEIVYDPAVKKTWFCSSFNCQNNNYQNINKKQPAELIARFKLIEKNSDSHSMVSSNEMLFEKQYRIGRHDGLQLLINSDPEQYQWLHSARGLQYQLLFNRMSWDLLQAMAPVGDYIPVYMVKNDTIYLDVAPKRYQTGQMLTALHQPSDIGLDSQVVNTGPLRSIGYVQVIASGREIIAEPLDFRADMMRPGDLVMDPGPWLKPLFARAGVMQPSNRLPKAQMKFRPKAVTGDIQLLSFNQPTPAERWLTQSSRK</sequence>
<dbReference type="RefSeq" id="WP_116686382.1">
    <property type="nucleotide sequence ID" value="NZ_CAWNYD010000002.1"/>
</dbReference>
<keyword evidence="2" id="KW-1185">Reference proteome</keyword>
<protein>
    <submittedName>
        <fullName evidence="1">Uncharacterized protein</fullName>
    </submittedName>
</protein>
<evidence type="ECO:0000313" key="2">
    <source>
        <dbReference type="Proteomes" id="UP000244906"/>
    </source>
</evidence>
<proteinExistence type="predicted"/>